<evidence type="ECO:0000313" key="1">
    <source>
        <dbReference type="EMBL" id="CAG6643852.1"/>
    </source>
</evidence>
<organism evidence="1">
    <name type="scientific">Cacopsylla melanoneura</name>
    <dbReference type="NCBI Taxonomy" id="428564"/>
    <lineage>
        <taxon>Eukaryota</taxon>
        <taxon>Metazoa</taxon>
        <taxon>Ecdysozoa</taxon>
        <taxon>Arthropoda</taxon>
        <taxon>Hexapoda</taxon>
        <taxon>Insecta</taxon>
        <taxon>Pterygota</taxon>
        <taxon>Neoptera</taxon>
        <taxon>Paraneoptera</taxon>
        <taxon>Hemiptera</taxon>
        <taxon>Sternorrhyncha</taxon>
        <taxon>Psylloidea</taxon>
        <taxon>Psyllidae</taxon>
        <taxon>Psyllinae</taxon>
        <taxon>Cacopsylla</taxon>
    </lineage>
</organism>
<name>A0A8D8R635_9HEMI</name>
<dbReference type="PANTHER" id="PTHR47326:SF1">
    <property type="entry name" value="HTH PSQ-TYPE DOMAIN-CONTAINING PROTEIN"/>
    <property type="match status" value="1"/>
</dbReference>
<dbReference type="EMBL" id="HBUF01129437">
    <property type="protein sequence ID" value="CAG6643860.1"/>
    <property type="molecule type" value="Transcribed_RNA"/>
</dbReference>
<dbReference type="AlphaFoldDB" id="A0A8D8R635"/>
<reference evidence="1" key="1">
    <citation type="submission" date="2021-05" db="EMBL/GenBank/DDBJ databases">
        <authorList>
            <person name="Alioto T."/>
            <person name="Alioto T."/>
            <person name="Gomez Garrido J."/>
        </authorList>
    </citation>
    <scope>NUCLEOTIDE SEQUENCE</scope>
</reference>
<dbReference type="InterPro" id="IPR036397">
    <property type="entry name" value="RNaseH_sf"/>
</dbReference>
<sequence length="116" mass="13808">MEKYTTLQRTKLVELYFQNGQSITLTQENRIISQNSEFPWPANSPEMTAPDFFLWAYLKKRVYVNKPRTLQELKNNITREVQAPNILRKVMESALERDRICETENGHHLRDVIFHV</sequence>
<dbReference type="GO" id="GO:0003676">
    <property type="term" value="F:nucleic acid binding"/>
    <property type="evidence" value="ECO:0007669"/>
    <property type="project" value="InterPro"/>
</dbReference>
<dbReference type="PANTHER" id="PTHR47326">
    <property type="entry name" value="TRANSPOSABLE ELEMENT TC3 TRANSPOSASE-LIKE PROTEIN"/>
    <property type="match status" value="1"/>
</dbReference>
<dbReference type="Gene3D" id="3.30.420.10">
    <property type="entry name" value="Ribonuclease H-like superfamily/Ribonuclease H"/>
    <property type="match status" value="1"/>
</dbReference>
<dbReference type="EMBL" id="HBUF01129436">
    <property type="protein sequence ID" value="CAG6643858.1"/>
    <property type="molecule type" value="Transcribed_RNA"/>
</dbReference>
<proteinExistence type="predicted"/>
<accession>A0A8D8R635</accession>
<dbReference type="EMBL" id="HBUF01129431">
    <property type="protein sequence ID" value="CAG6643852.1"/>
    <property type="molecule type" value="Transcribed_RNA"/>
</dbReference>
<protein>
    <submittedName>
        <fullName evidence="1">Uncharacterized protein</fullName>
    </submittedName>
</protein>